<dbReference type="AlphaFoldDB" id="A0A8D8MBP3"/>
<accession>A0A8D8MBP3</accession>
<dbReference type="EMBL" id="HBUF01050309">
    <property type="protein sequence ID" value="CAG6621492.1"/>
    <property type="molecule type" value="Transcribed_RNA"/>
</dbReference>
<evidence type="ECO:0000313" key="2">
    <source>
        <dbReference type="EMBL" id="CAG6621492.1"/>
    </source>
</evidence>
<organism evidence="2">
    <name type="scientific">Cacopsylla melanoneura</name>
    <dbReference type="NCBI Taxonomy" id="428564"/>
    <lineage>
        <taxon>Eukaryota</taxon>
        <taxon>Metazoa</taxon>
        <taxon>Ecdysozoa</taxon>
        <taxon>Arthropoda</taxon>
        <taxon>Hexapoda</taxon>
        <taxon>Insecta</taxon>
        <taxon>Pterygota</taxon>
        <taxon>Neoptera</taxon>
        <taxon>Paraneoptera</taxon>
        <taxon>Hemiptera</taxon>
        <taxon>Sternorrhyncha</taxon>
        <taxon>Psylloidea</taxon>
        <taxon>Psyllidae</taxon>
        <taxon>Psyllinae</taxon>
        <taxon>Cacopsylla</taxon>
    </lineage>
</organism>
<keyword evidence="1" id="KW-1133">Transmembrane helix</keyword>
<keyword evidence="1" id="KW-0812">Transmembrane</keyword>
<sequence>MLKFKRHGHFGVLNSSPVLLVVLLIQLFGIIECGDKTGRIFLNDHQKEILCALNTSTLPTCFCKNINADKYNIKPDYTDLMEKTCGAIAKALGFNQGTCMQSKNKFFFWTTSITEGCAITNSTADITTLDLNKGNQWIFLMFGDGTGDETQVTCPNGLKDFDATL</sequence>
<evidence type="ECO:0000256" key="1">
    <source>
        <dbReference type="SAM" id="Phobius"/>
    </source>
</evidence>
<proteinExistence type="predicted"/>
<keyword evidence="1" id="KW-0472">Membrane</keyword>
<protein>
    <submittedName>
        <fullName evidence="2">Uncharacterized protein</fullName>
    </submittedName>
</protein>
<feature type="transmembrane region" description="Helical" evidence="1">
    <location>
        <begin position="12"/>
        <end position="31"/>
    </location>
</feature>
<name>A0A8D8MBP3_9HEMI</name>
<reference evidence="2" key="1">
    <citation type="submission" date="2021-05" db="EMBL/GenBank/DDBJ databases">
        <authorList>
            <person name="Alioto T."/>
            <person name="Alioto T."/>
            <person name="Gomez Garrido J."/>
        </authorList>
    </citation>
    <scope>NUCLEOTIDE SEQUENCE</scope>
</reference>